<dbReference type="InterPro" id="IPR046493">
    <property type="entry name" value="DUF6586"/>
</dbReference>
<evidence type="ECO:0000313" key="1">
    <source>
        <dbReference type="EMBL" id="SFJ51848.1"/>
    </source>
</evidence>
<dbReference type="EMBL" id="FOSC01000003">
    <property type="protein sequence ID" value="SFJ51848.1"/>
    <property type="molecule type" value="Genomic_DNA"/>
</dbReference>
<proteinExistence type="predicted"/>
<name>A0A1I3RZU2_9GAMM</name>
<reference evidence="1 2" key="1">
    <citation type="submission" date="2016-10" db="EMBL/GenBank/DDBJ databases">
        <authorList>
            <person name="de Groot N.N."/>
        </authorList>
    </citation>
    <scope>NUCLEOTIDE SEQUENCE [LARGE SCALE GENOMIC DNA]</scope>
    <source>
        <strain evidence="1 2">IBRC-M 10445</strain>
    </source>
</reference>
<sequence length="164" mass="18208">MTSQWYSVVSQKLHLARVLLVQEERGVPVDNQPPAVLSQAMTQATAEMLLRAQQALLVMVARYHQHKQAQPRSLSELESLFAYPVPDVEALQQLAADPNSWWNHLAKLDKALSEPATPRKQAAAENVIAIASEPEADFSPAALEKTRSAMAAFSRELADQHSEW</sequence>
<dbReference type="AlphaFoldDB" id="A0A1I3RZU2"/>
<dbReference type="Pfam" id="PF20227">
    <property type="entry name" value="DUF6586"/>
    <property type="match status" value="1"/>
</dbReference>
<protein>
    <recommendedName>
        <fullName evidence="3">PasA protein</fullName>
    </recommendedName>
</protein>
<dbReference type="RefSeq" id="WP_091702187.1">
    <property type="nucleotide sequence ID" value="NZ_BMYN01000003.1"/>
</dbReference>
<dbReference type="OrthoDB" id="6366876at2"/>
<dbReference type="Proteomes" id="UP000199445">
    <property type="component" value="Unassembled WGS sequence"/>
</dbReference>
<organism evidence="1 2">
    <name type="scientific">Marinobacter persicus</name>
    <dbReference type="NCBI Taxonomy" id="930118"/>
    <lineage>
        <taxon>Bacteria</taxon>
        <taxon>Pseudomonadati</taxon>
        <taxon>Pseudomonadota</taxon>
        <taxon>Gammaproteobacteria</taxon>
        <taxon>Pseudomonadales</taxon>
        <taxon>Marinobacteraceae</taxon>
        <taxon>Marinobacter</taxon>
    </lineage>
</organism>
<gene>
    <name evidence="1" type="ORF">SAMN05216429_103147</name>
</gene>
<evidence type="ECO:0008006" key="3">
    <source>
        <dbReference type="Google" id="ProtNLM"/>
    </source>
</evidence>
<keyword evidence="2" id="KW-1185">Reference proteome</keyword>
<evidence type="ECO:0000313" key="2">
    <source>
        <dbReference type="Proteomes" id="UP000199445"/>
    </source>
</evidence>
<accession>A0A1I3RZU2</accession>